<name>A0ABR8LGV7_9ALTE</name>
<dbReference type="SUPFAM" id="SSF52402">
    <property type="entry name" value="Adenine nucleotide alpha hydrolases-like"/>
    <property type="match status" value="2"/>
</dbReference>
<evidence type="ECO:0000256" key="3">
    <source>
        <dbReference type="ARBA" id="ARBA00022490"/>
    </source>
</evidence>
<dbReference type="PANTHER" id="PTHR47892">
    <property type="entry name" value="UNIVERSAL STRESS PROTEIN E"/>
    <property type="match status" value="1"/>
</dbReference>
<comment type="subcellular location">
    <subcellularLocation>
        <location evidence="1">Cytoplasm</location>
    </subcellularLocation>
</comment>
<comment type="similarity">
    <text evidence="2">Belongs to the universal stress protein A family.</text>
</comment>
<keyword evidence="7" id="KW-1185">Reference proteome</keyword>
<comment type="caution">
    <text evidence="6">The sequence shown here is derived from an EMBL/GenBank/DDBJ whole genome shotgun (WGS) entry which is preliminary data.</text>
</comment>
<accession>A0ABR8LGV7</accession>
<proteinExistence type="inferred from homology"/>
<dbReference type="InterPro" id="IPR006016">
    <property type="entry name" value="UspA"/>
</dbReference>
<comment type="function">
    <text evidence="4">Required for resistance to DNA-damaging agents.</text>
</comment>
<dbReference type="PRINTS" id="PR01438">
    <property type="entry name" value="UNVRSLSTRESS"/>
</dbReference>
<protein>
    <submittedName>
        <fullName evidence="6">Universal stress protein UspE</fullName>
    </submittedName>
</protein>
<dbReference type="NCBIfam" id="NF008380">
    <property type="entry name" value="PRK11175.1"/>
    <property type="match status" value="1"/>
</dbReference>
<dbReference type="EMBL" id="JABBXD010000001">
    <property type="protein sequence ID" value="MBD3584443.1"/>
    <property type="molecule type" value="Genomic_DNA"/>
</dbReference>
<keyword evidence="3" id="KW-0963">Cytoplasm</keyword>
<dbReference type="Gene3D" id="3.40.50.12370">
    <property type="match status" value="1"/>
</dbReference>
<feature type="domain" description="UspA" evidence="5">
    <location>
        <begin position="9"/>
        <end position="150"/>
    </location>
</feature>
<dbReference type="InterPro" id="IPR006015">
    <property type="entry name" value="Universal_stress_UspA"/>
</dbReference>
<sequence>MSEATVINYNSLLVVIDNDLSTQPALSRALELAAKTGAQITALYVAYDFSYEMTTMLSSDEREAMRNAVIKDRTQWVQDIIDSHNSDIEIEIVVKWESRDFEAIIRTAMAHHADIIIKASKKADDLVSVIFTPTDWHLMRKAPMPVLMVKDHAWPPQGNILAAVNVGTDDLEHARLNDKLTEIARDYGTLLTGTVHLVNAYPRAPISIAIEIPEFDTEAYHRSVHDHHMQEMTAHRKKFKIDPHCCHVEEGLPEQVVARKAHELDAELVVIGTVGRVGLSAAFIGNTAEHVIDTLHCDVLAVKPDGFESPIQLV</sequence>
<evidence type="ECO:0000256" key="2">
    <source>
        <dbReference type="ARBA" id="ARBA00008791"/>
    </source>
</evidence>
<dbReference type="Pfam" id="PF00582">
    <property type="entry name" value="Usp"/>
    <property type="match status" value="2"/>
</dbReference>
<evidence type="ECO:0000313" key="6">
    <source>
        <dbReference type="EMBL" id="MBD3584443.1"/>
    </source>
</evidence>
<evidence type="ECO:0000256" key="4">
    <source>
        <dbReference type="ARBA" id="ARBA00037131"/>
    </source>
</evidence>
<evidence type="ECO:0000256" key="1">
    <source>
        <dbReference type="ARBA" id="ARBA00004496"/>
    </source>
</evidence>
<organism evidence="6 7">
    <name type="scientific">Salinimonas profundi</name>
    <dbReference type="NCBI Taxonomy" id="2729140"/>
    <lineage>
        <taxon>Bacteria</taxon>
        <taxon>Pseudomonadati</taxon>
        <taxon>Pseudomonadota</taxon>
        <taxon>Gammaproteobacteria</taxon>
        <taxon>Alteromonadales</taxon>
        <taxon>Alteromonadaceae</taxon>
        <taxon>Alteromonas/Salinimonas group</taxon>
        <taxon>Salinimonas</taxon>
    </lineage>
</organism>
<evidence type="ECO:0000259" key="5">
    <source>
        <dbReference type="Pfam" id="PF00582"/>
    </source>
</evidence>
<dbReference type="Proteomes" id="UP000624419">
    <property type="component" value="Unassembled WGS sequence"/>
</dbReference>
<feature type="domain" description="UspA" evidence="5">
    <location>
        <begin position="179"/>
        <end position="303"/>
    </location>
</feature>
<reference evidence="6 7" key="1">
    <citation type="submission" date="2020-04" db="EMBL/GenBank/DDBJ databases">
        <title>Salinimonas sp. HHU 13199.</title>
        <authorList>
            <person name="Cui X."/>
            <person name="Zhang D."/>
        </authorList>
    </citation>
    <scope>NUCLEOTIDE SEQUENCE [LARGE SCALE GENOMIC DNA]</scope>
    <source>
        <strain evidence="6 7">HHU 13199</strain>
    </source>
</reference>
<gene>
    <name evidence="6" type="primary">uspE</name>
    <name evidence="6" type="ORF">HHX48_01700</name>
</gene>
<evidence type="ECO:0000313" key="7">
    <source>
        <dbReference type="Proteomes" id="UP000624419"/>
    </source>
</evidence>
<dbReference type="PANTHER" id="PTHR47892:SF1">
    <property type="entry name" value="UNIVERSAL STRESS PROTEIN E"/>
    <property type="match status" value="1"/>
</dbReference>